<keyword evidence="4" id="KW-1185">Reference proteome</keyword>
<evidence type="ECO:0000313" key="3">
    <source>
        <dbReference type="EMBL" id="MFC0229271.1"/>
    </source>
</evidence>
<dbReference type="GO" id="GO:0016757">
    <property type="term" value="F:glycosyltransferase activity"/>
    <property type="evidence" value="ECO:0007669"/>
    <property type="project" value="UniProtKB-KW"/>
</dbReference>
<accession>A0ABV6EJU0</accession>
<evidence type="ECO:0000256" key="1">
    <source>
        <dbReference type="ARBA" id="ARBA00022679"/>
    </source>
</evidence>
<comment type="caution">
    <text evidence="3">The sequence shown here is derived from an EMBL/GenBank/DDBJ whole genome shotgun (WGS) entry which is preliminary data.</text>
</comment>
<name>A0ABV6EJU0_9GAMM</name>
<dbReference type="SUPFAM" id="SSF53756">
    <property type="entry name" value="UDP-Glycosyltransferase/glycogen phosphorylase"/>
    <property type="match status" value="1"/>
</dbReference>
<dbReference type="Pfam" id="PF00534">
    <property type="entry name" value="Glycos_transf_1"/>
    <property type="match status" value="1"/>
</dbReference>
<dbReference type="RefSeq" id="WP_380680202.1">
    <property type="nucleotide sequence ID" value="NZ_CP173186.1"/>
</dbReference>
<proteinExistence type="predicted"/>
<dbReference type="PANTHER" id="PTHR46401">
    <property type="entry name" value="GLYCOSYLTRANSFERASE WBBK-RELATED"/>
    <property type="match status" value="1"/>
</dbReference>
<dbReference type="EMBL" id="JBHLXG010000038">
    <property type="protein sequence ID" value="MFC0229271.1"/>
    <property type="molecule type" value="Genomic_DNA"/>
</dbReference>
<gene>
    <name evidence="3" type="ORF">ACFFJ3_22720</name>
</gene>
<keyword evidence="3" id="KW-0328">Glycosyltransferase</keyword>
<dbReference type="EC" id="2.4.-.-" evidence="3"/>
<evidence type="ECO:0000313" key="4">
    <source>
        <dbReference type="Proteomes" id="UP001589792"/>
    </source>
</evidence>
<dbReference type="PANTHER" id="PTHR46401:SF2">
    <property type="entry name" value="GLYCOSYLTRANSFERASE WBBK-RELATED"/>
    <property type="match status" value="1"/>
</dbReference>
<reference evidence="3 4" key="1">
    <citation type="submission" date="2024-09" db="EMBL/GenBank/DDBJ databases">
        <authorList>
            <person name="Sun Q."/>
            <person name="Mori K."/>
        </authorList>
    </citation>
    <scope>NUCLEOTIDE SEQUENCE [LARGE SCALE GENOMIC DNA]</scope>
    <source>
        <strain evidence="3 4">CCM 8626</strain>
    </source>
</reference>
<keyword evidence="1 3" id="KW-0808">Transferase</keyword>
<dbReference type="Gene3D" id="3.40.50.2000">
    <property type="entry name" value="Glycogen Phosphorylase B"/>
    <property type="match status" value="2"/>
</dbReference>
<dbReference type="Proteomes" id="UP001589792">
    <property type="component" value="Unassembled WGS sequence"/>
</dbReference>
<evidence type="ECO:0000259" key="2">
    <source>
        <dbReference type="Pfam" id="PF00534"/>
    </source>
</evidence>
<dbReference type="InterPro" id="IPR001296">
    <property type="entry name" value="Glyco_trans_1"/>
</dbReference>
<feature type="domain" description="Glycosyl transferase family 1" evidence="2">
    <location>
        <begin position="230"/>
        <end position="345"/>
    </location>
</feature>
<sequence>MNIIFLGGIYTPSIQEVIQKKSIGPIQNAADALQKNYLRGFSEIDEIEEIRVINLPYIGSYPSLFKDKYFTPEIKEEFLYSRVAVFNYGFNNIKAIKSIARFWRSFKEIRKITHDNKDYHIVCYSMHLPFLLSCFLNKLRSDKCKYYIIVPDLPEFMSVRHGLNKKLYTLLSKLSYYIVNRSNGISVITKEMSERFDTSVGTTIIEGIVSEPPKLENRVCPSPNQSELGDYFLYTGTLDSRYGIRDLINAYNQSKISNNTKLVICGDGDDREYVEIEQRKNPQIVYLGQITREDAQLLQKKAKLLINPRNNEGEFTKFSFPSKIIEYMSSGTPVLMYKLDGIPDSYDRYYFEITSQADFPLILKNISEKDPEELVSMGKIAREFIFENTTPKQQVLKFYSLMKK</sequence>
<protein>
    <submittedName>
        <fullName evidence="3">Glycosyltransferase</fullName>
        <ecNumber evidence="3">2.4.-.-</ecNumber>
    </submittedName>
</protein>
<organism evidence="3 4">
    <name type="scientific">Serratia aquatilis</name>
    <dbReference type="NCBI Taxonomy" id="1737515"/>
    <lineage>
        <taxon>Bacteria</taxon>
        <taxon>Pseudomonadati</taxon>
        <taxon>Pseudomonadota</taxon>
        <taxon>Gammaproteobacteria</taxon>
        <taxon>Enterobacterales</taxon>
        <taxon>Yersiniaceae</taxon>
        <taxon>Serratia</taxon>
    </lineage>
</organism>